<comment type="caution">
    <text evidence="2">The sequence shown here is derived from an EMBL/GenBank/DDBJ whole genome shotgun (WGS) entry which is preliminary data.</text>
</comment>
<dbReference type="EMBL" id="JACHNH010000001">
    <property type="protein sequence ID" value="MBB4765212.1"/>
    <property type="molecule type" value="Genomic_DNA"/>
</dbReference>
<sequence>MTAHRPLGPGDVAAPAPDAVLFRSSTLRSLLILVATTVAAWVLAKVLISALVGHGVGWGDLGSSLLFPMVVPLTVFGGTAWQQRGRPTWIRVSGLGIELAQRGDPVFVPWSQIAEARVRRRWVFAVLEITPADLYAVRSALPSRDLPGILYRRGVAMFRVEVGTIRPGLSELRVTLARHHPAALGPQVVSRPG</sequence>
<dbReference type="Proteomes" id="UP000578112">
    <property type="component" value="Unassembled WGS sequence"/>
</dbReference>
<keyword evidence="1" id="KW-0812">Transmembrane</keyword>
<keyword evidence="3" id="KW-1185">Reference proteome</keyword>
<dbReference type="RefSeq" id="WP_203709351.1">
    <property type="nucleotide sequence ID" value="NZ_BOMK01000031.1"/>
</dbReference>
<gene>
    <name evidence="2" type="ORF">BJ971_005768</name>
</gene>
<evidence type="ECO:0008006" key="4">
    <source>
        <dbReference type="Google" id="ProtNLM"/>
    </source>
</evidence>
<evidence type="ECO:0000313" key="3">
    <source>
        <dbReference type="Proteomes" id="UP000578112"/>
    </source>
</evidence>
<evidence type="ECO:0000256" key="1">
    <source>
        <dbReference type="SAM" id="Phobius"/>
    </source>
</evidence>
<accession>A0A7W7I2L4</accession>
<proteinExistence type="predicted"/>
<evidence type="ECO:0000313" key="2">
    <source>
        <dbReference type="EMBL" id="MBB4765212.1"/>
    </source>
</evidence>
<keyword evidence="1" id="KW-0472">Membrane</keyword>
<organism evidence="2 3">
    <name type="scientific">Actinoplanes digitatis</name>
    <dbReference type="NCBI Taxonomy" id="1868"/>
    <lineage>
        <taxon>Bacteria</taxon>
        <taxon>Bacillati</taxon>
        <taxon>Actinomycetota</taxon>
        <taxon>Actinomycetes</taxon>
        <taxon>Micromonosporales</taxon>
        <taxon>Micromonosporaceae</taxon>
        <taxon>Actinoplanes</taxon>
    </lineage>
</organism>
<reference evidence="2 3" key="1">
    <citation type="submission" date="2020-08" db="EMBL/GenBank/DDBJ databases">
        <title>Sequencing the genomes of 1000 actinobacteria strains.</title>
        <authorList>
            <person name="Klenk H.-P."/>
        </authorList>
    </citation>
    <scope>NUCLEOTIDE SEQUENCE [LARGE SCALE GENOMIC DNA]</scope>
    <source>
        <strain evidence="2 3">DSM 43149</strain>
    </source>
</reference>
<feature type="transmembrane region" description="Helical" evidence="1">
    <location>
        <begin position="30"/>
        <end position="52"/>
    </location>
</feature>
<feature type="transmembrane region" description="Helical" evidence="1">
    <location>
        <begin position="64"/>
        <end position="81"/>
    </location>
</feature>
<keyword evidence="1" id="KW-1133">Transmembrane helix</keyword>
<name>A0A7W7I2L4_9ACTN</name>
<protein>
    <recommendedName>
        <fullName evidence="4">PH domain-containing protein</fullName>
    </recommendedName>
</protein>
<dbReference type="AlphaFoldDB" id="A0A7W7I2L4"/>